<comment type="caution">
    <text evidence="1">The sequence shown here is derived from an EMBL/GenBank/DDBJ whole genome shotgun (WGS) entry which is preliminary data.</text>
</comment>
<evidence type="ECO:0000313" key="2">
    <source>
        <dbReference type="Proteomes" id="UP000177325"/>
    </source>
</evidence>
<protein>
    <submittedName>
        <fullName evidence="1">Uncharacterized protein</fullName>
    </submittedName>
</protein>
<sequence length="161" mass="18366">MSYAIEFAETNEELEAADLPAPHMLVVTTELLGFIQQFEDLRPFGTRLYARTVNKLPFYQEEGMTLSVDEWFALRHAVVEFLVTAKGTRHTCDFLIIKPVYDTRLKNTRKGNLFSRQAAHNLIKGILGNSATDDACAAFMSENFFRPQDFIGEFDLTDFTL</sequence>
<reference evidence="1 2" key="1">
    <citation type="journal article" date="2016" name="Nat. Commun.">
        <title>Thousands of microbial genomes shed light on interconnected biogeochemical processes in an aquifer system.</title>
        <authorList>
            <person name="Anantharaman K."/>
            <person name="Brown C.T."/>
            <person name="Hug L.A."/>
            <person name="Sharon I."/>
            <person name="Castelle C.J."/>
            <person name="Probst A.J."/>
            <person name="Thomas B.C."/>
            <person name="Singh A."/>
            <person name="Wilkins M.J."/>
            <person name="Karaoz U."/>
            <person name="Brodie E.L."/>
            <person name="Williams K.H."/>
            <person name="Hubbard S.S."/>
            <person name="Banfield J.F."/>
        </authorList>
    </citation>
    <scope>NUCLEOTIDE SEQUENCE [LARGE SCALE GENOMIC DNA]</scope>
</reference>
<dbReference type="Proteomes" id="UP000177325">
    <property type="component" value="Unassembled WGS sequence"/>
</dbReference>
<gene>
    <name evidence="1" type="ORF">A3G90_02740</name>
</gene>
<organism evidence="1 2">
    <name type="scientific">Candidatus Kaiserbacteria bacterium RIFCSPLOWO2_12_FULL_45_26</name>
    <dbReference type="NCBI Taxonomy" id="1798525"/>
    <lineage>
        <taxon>Bacteria</taxon>
        <taxon>Candidatus Kaiseribacteriota</taxon>
    </lineage>
</organism>
<proteinExistence type="predicted"/>
<dbReference type="AlphaFoldDB" id="A0A1F6FGI5"/>
<accession>A0A1F6FGI5</accession>
<evidence type="ECO:0000313" key="1">
    <source>
        <dbReference type="EMBL" id="OGG84959.1"/>
    </source>
</evidence>
<name>A0A1F6FGI5_9BACT</name>
<dbReference type="EMBL" id="MFMM01000001">
    <property type="protein sequence ID" value="OGG84959.1"/>
    <property type="molecule type" value="Genomic_DNA"/>
</dbReference>